<feature type="domain" description="Ketopantoate reductase N-terminal" evidence="2">
    <location>
        <begin position="3"/>
        <end position="107"/>
    </location>
</feature>
<gene>
    <name evidence="3" type="ORF">ACFSXZ_01810</name>
</gene>
<name>A0ABW5FJX9_9PSEU</name>
<reference evidence="4" key="1">
    <citation type="journal article" date="2019" name="Int. J. Syst. Evol. Microbiol.">
        <title>The Global Catalogue of Microorganisms (GCM) 10K type strain sequencing project: providing services to taxonomists for standard genome sequencing and annotation.</title>
        <authorList>
            <consortium name="The Broad Institute Genomics Platform"/>
            <consortium name="The Broad Institute Genome Sequencing Center for Infectious Disease"/>
            <person name="Wu L."/>
            <person name="Ma J."/>
        </authorList>
    </citation>
    <scope>NUCLEOTIDE SEQUENCE [LARGE SCALE GENOMIC DNA]</scope>
    <source>
        <strain evidence="4">CGMCC 4.7645</strain>
    </source>
</reference>
<feature type="region of interest" description="Disordered" evidence="1">
    <location>
        <begin position="312"/>
        <end position="340"/>
    </location>
</feature>
<dbReference type="Pfam" id="PF02558">
    <property type="entry name" value="ApbA"/>
    <property type="match status" value="1"/>
</dbReference>
<proteinExistence type="predicted"/>
<comment type="caution">
    <text evidence="3">The sequence shown here is derived from an EMBL/GenBank/DDBJ whole genome shotgun (WGS) entry which is preliminary data.</text>
</comment>
<evidence type="ECO:0000313" key="3">
    <source>
        <dbReference type="EMBL" id="MFD2415054.1"/>
    </source>
</evidence>
<keyword evidence="4" id="KW-1185">Reference proteome</keyword>
<evidence type="ECO:0000256" key="1">
    <source>
        <dbReference type="SAM" id="MobiDB-lite"/>
    </source>
</evidence>
<sequence length="340" mass="37581">MKILMFGRGVIATIYGWALERTGHDVEFYVRPGRAAEYGDAVDLDLFDLRRRVWGQRVVQKWPVRCREELEPDHDFDLIVLSVGHHRLAEATAFLTPRVGRATVLVFGNLWAEPLAAIGALPLDRVSWGFPQAGGGFGADGVLRGGLLPSVVFGTLGRPPADRERAVRQAFREAGLRIKEQPDFRGWLWVHFVSDAGLFSQGLRLGSLSKLAGSTSDFREALLTGRELLPLVQARGIDLRRHRGGVALFRAPTWLMAPVLAWLTAHIPPVRANFAAHSDPDAEEPREVCRDTLAEARRLGISVPRLEAAEPNFAREGRVHAVPPPPQEDRAASQALSLEE</sequence>
<dbReference type="Gene3D" id="3.40.50.720">
    <property type="entry name" value="NAD(P)-binding Rossmann-like Domain"/>
    <property type="match status" value="1"/>
</dbReference>
<dbReference type="InterPro" id="IPR013332">
    <property type="entry name" value="KPR_N"/>
</dbReference>
<dbReference type="RefSeq" id="WP_378260512.1">
    <property type="nucleotide sequence ID" value="NZ_JBHUKR010000004.1"/>
</dbReference>
<accession>A0ABW5FJX9</accession>
<dbReference type="EMBL" id="JBHUKR010000004">
    <property type="protein sequence ID" value="MFD2415054.1"/>
    <property type="molecule type" value="Genomic_DNA"/>
</dbReference>
<evidence type="ECO:0000313" key="4">
    <source>
        <dbReference type="Proteomes" id="UP001597417"/>
    </source>
</evidence>
<dbReference type="Proteomes" id="UP001597417">
    <property type="component" value="Unassembled WGS sequence"/>
</dbReference>
<evidence type="ECO:0000259" key="2">
    <source>
        <dbReference type="Pfam" id="PF02558"/>
    </source>
</evidence>
<organism evidence="3 4">
    <name type="scientific">Amycolatopsis pigmentata</name>
    <dbReference type="NCBI Taxonomy" id="450801"/>
    <lineage>
        <taxon>Bacteria</taxon>
        <taxon>Bacillati</taxon>
        <taxon>Actinomycetota</taxon>
        <taxon>Actinomycetes</taxon>
        <taxon>Pseudonocardiales</taxon>
        <taxon>Pseudonocardiaceae</taxon>
        <taxon>Amycolatopsis</taxon>
    </lineage>
</organism>
<protein>
    <submittedName>
        <fullName evidence="3">Ketopantoate reductase family protein</fullName>
    </submittedName>
</protein>